<keyword evidence="1" id="KW-1133">Transmembrane helix</keyword>
<evidence type="ECO:0000313" key="3">
    <source>
        <dbReference type="EMBL" id="QHT66045.1"/>
    </source>
</evidence>
<dbReference type="RefSeq" id="WP_162442118.1">
    <property type="nucleotide sequence ID" value="NZ_CP048222.1"/>
</dbReference>
<reference evidence="3 4" key="1">
    <citation type="submission" date="2020-01" db="EMBL/GenBank/DDBJ databases">
        <authorList>
            <person name="Kim M.K."/>
        </authorList>
    </citation>
    <scope>NUCLEOTIDE SEQUENCE [LARGE SCALE GENOMIC DNA]</scope>
    <source>
        <strain evidence="3 4">172606-1</strain>
    </source>
</reference>
<keyword evidence="1" id="KW-0472">Membrane</keyword>
<gene>
    <name evidence="3" type="ORF">GXP67_04830</name>
</gene>
<evidence type="ECO:0000313" key="4">
    <source>
        <dbReference type="Proteomes" id="UP000480178"/>
    </source>
</evidence>
<dbReference type="PANTHER" id="PTHR30590">
    <property type="entry name" value="INNER MEMBRANE PROTEIN"/>
    <property type="match status" value="1"/>
</dbReference>
<feature type="transmembrane region" description="Helical" evidence="1">
    <location>
        <begin position="75"/>
        <end position="93"/>
    </location>
</feature>
<dbReference type="EMBL" id="CP048222">
    <property type="protein sequence ID" value="QHT66045.1"/>
    <property type="molecule type" value="Genomic_DNA"/>
</dbReference>
<evidence type="ECO:0000259" key="2">
    <source>
        <dbReference type="Pfam" id="PF04235"/>
    </source>
</evidence>
<evidence type="ECO:0000256" key="1">
    <source>
        <dbReference type="SAM" id="Phobius"/>
    </source>
</evidence>
<feature type="transmembrane region" description="Helical" evidence="1">
    <location>
        <begin position="362"/>
        <end position="383"/>
    </location>
</feature>
<dbReference type="InterPro" id="IPR007349">
    <property type="entry name" value="DUF418"/>
</dbReference>
<feature type="transmembrane region" description="Helical" evidence="1">
    <location>
        <begin position="105"/>
        <end position="123"/>
    </location>
</feature>
<feature type="transmembrane region" description="Helical" evidence="1">
    <location>
        <begin position="130"/>
        <end position="158"/>
    </location>
</feature>
<organism evidence="3 4">
    <name type="scientific">Rhodocytophaga rosea</name>
    <dbReference type="NCBI Taxonomy" id="2704465"/>
    <lineage>
        <taxon>Bacteria</taxon>
        <taxon>Pseudomonadati</taxon>
        <taxon>Bacteroidota</taxon>
        <taxon>Cytophagia</taxon>
        <taxon>Cytophagales</taxon>
        <taxon>Rhodocytophagaceae</taxon>
        <taxon>Rhodocytophaga</taxon>
    </lineage>
</organism>
<name>A0A6C0GDK3_9BACT</name>
<dbReference type="InterPro" id="IPR052529">
    <property type="entry name" value="Bact_Transport_Assoc"/>
</dbReference>
<sequence>MTAQTLTLSASPVRTVKERIQVLDVLRGFALFGILLAHLSNEFAAGPLPNEVYQSGSVIDNIANAISGILVQGKFYAIFSFLFGLSFALQLEQAKSKGGNFFGRYAWRLVILGIIGTIHHLHWRGDILTIYVILGFVMLLFHNISTKVLLIVAVLLILNTPGRITEIYRAVTAKPDSAAAQQQKPDETTARQYYDVITKGSYSENLIANFYGFKDKAEFQVMSGRIYMTLGYFLMGLYMGRRKLFEKLAQHKLFFKKLFKYCGFATLGLIGIAIIIFAAVMPLLQLQDNPYMNIMGGGLYDSANAALTFFYIAGVTLLFTNPVWTNKLSLLAPVGKMALTNYLLQTAIGLLLFQGYGLGLFFKMGVAAATALTIPIFIAQVLFSKWWLSRFQYGPVEWLWRFLTYFKLPPMTRNQIVA</sequence>
<dbReference type="Pfam" id="PF04235">
    <property type="entry name" value="DUF418"/>
    <property type="match status" value="1"/>
</dbReference>
<keyword evidence="1" id="KW-0812">Transmembrane</keyword>
<proteinExistence type="predicted"/>
<protein>
    <submittedName>
        <fullName evidence="3">DUF418 domain-containing protein</fullName>
    </submittedName>
</protein>
<dbReference type="PANTHER" id="PTHR30590:SF2">
    <property type="entry name" value="INNER MEMBRANE PROTEIN"/>
    <property type="match status" value="1"/>
</dbReference>
<feature type="domain" description="DUF418" evidence="2">
    <location>
        <begin position="239"/>
        <end position="407"/>
    </location>
</feature>
<keyword evidence="4" id="KW-1185">Reference proteome</keyword>
<dbReference type="KEGG" id="rhoz:GXP67_04830"/>
<dbReference type="Proteomes" id="UP000480178">
    <property type="component" value="Chromosome"/>
</dbReference>
<feature type="transmembrane region" description="Helical" evidence="1">
    <location>
        <begin position="337"/>
        <end position="356"/>
    </location>
</feature>
<accession>A0A6C0GDK3</accession>
<feature type="transmembrane region" description="Helical" evidence="1">
    <location>
        <begin position="304"/>
        <end position="325"/>
    </location>
</feature>
<feature type="transmembrane region" description="Helical" evidence="1">
    <location>
        <begin position="219"/>
        <end position="240"/>
    </location>
</feature>
<dbReference type="AlphaFoldDB" id="A0A6C0GDK3"/>
<feature type="transmembrane region" description="Helical" evidence="1">
    <location>
        <begin position="261"/>
        <end position="284"/>
    </location>
</feature>